<dbReference type="AlphaFoldDB" id="A0A7X9XB24"/>
<evidence type="ECO:0000259" key="2">
    <source>
        <dbReference type="Pfam" id="PF18962"/>
    </source>
</evidence>
<keyword evidence="4" id="KW-1185">Reference proteome</keyword>
<proteinExistence type="predicted"/>
<evidence type="ECO:0000256" key="1">
    <source>
        <dbReference type="SAM" id="SignalP"/>
    </source>
</evidence>
<dbReference type="EMBL" id="JABANE010000058">
    <property type="protein sequence ID" value="NME70214.1"/>
    <property type="molecule type" value="Genomic_DNA"/>
</dbReference>
<evidence type="ECO:0000313" key="4">
    <source>
        <dbReference type="Proteomes" id="UP000576082"/>
    </source>
</evidence>
<name>A0A7X9XB24_9BACT</name>
<dbReference type="Proteomes" id="UP000576082">
    <property type="component" value="Unassembled WGS sequence"/>
</dbReference>
<feature type="domain" description="Secretion system C-terminal sorting" evidence="2">
    <location>
        <begin position="231"/>
        <end position="292"/>
    </location>
</feature>
<evidence type="ECO:0000313" key="3">
    <source>
        <dbReference type="EMBL" id="NME70214.1"/>
    </source>
</evidence>
<feature type="signal peptide" evidence="1">
    <location>
        <begin position="1"/>
        <end position="26"/>
    </location>
</feature>
<comment type="caution">
    <text evidence="3">The sequence shown here is derived from an EMBL/GenBank/DDBJ whole genome shotgun (WGS) entry which is preliminary data.</text>
</comment>
<feature type="chain" id="PRO_5030576558" evidence="1">
    <location>
        <begin position="27"/>
        <end position="299"/>
    </location>
</feature>
<dbReference type="InterPro" id="IPR026444">
    <property type="entry name" value="Secre_tail"/>
</dbReference>
<sequence length="299" mass="33076">MRIYKIIIQCLSIVLIANCNMAIGFAQNIYAGGSGEGDSFSGLSEGASPDVNVFLGGNGEGISSESLSSVVQTDPEVIYTGGISLGYSEGVLSASLPVTENFIFDGGDARGDASASIMVDDFADLPVELRSFDVFNVDGEALVKWETLWEINNDYFVVEKSRNRRNWEEVEQVKGYGNSNYLLSYEVKDENPLSGLSYYRLKQVDFDGTATYSEIKAFSTDKTVELELVAYPNPLQDQLTILVRQAYHNRMQLFTITGQRVDFRIVESEEERIKIALPNLEKGMYVLRVASVGALVLMK</sequence>
<organism evidence="3 4">
    <name type="scientific">Flammeovirga aprica JL-4</name>
    <dbReference type="NCBI Taxonomy" id="694437"/>
    <lineage>
        <taxon>Bacteria</taxon>
        <taxon>Pseudomonadati</taxon>
        <taxon>Bacteroidota</taxon>
        <taxon>Cytophagia</taxon>
        <taxon>Cytophagales</taxon>
        <taxon>Flammeovirgaceae</taxon>
        <taxon>Flammeovirga</taxon>
    </lineage>
</organism>
<protein>
    <submittedName>
        <fullName evidence="3">T9SS type A sorting domain-containing protein</fullName>
    </submittedName>
</protein>
<keyword evidence="1" id="KW-0732">Signal</keyword>
<reference evidence="3 4" key="1">
    <citation type="submission" date="2020-04" db="EMBL/GenBank/DDBJ databases">
        <title>Flammeovirga sp. SR4, a novel species isolated from seawater.</title>
        <authorList>
            <person name="Wang X."/>
        </authorList>
    </citation>
    <scope>NUCLEOTIDE SEQUENCE [LARGE SCALE GENOMIC DNA]</scope>
    <source>
        <strain evidence="3 4">ATCC 23126</strain>
    </source>
</reference>
<dbReference type="NCBIfam" id="TIGR04183">
    <property type="entry name" value="Por_Secre_tail"/>
    <property type="match status" value="1"/>
</dbReference>
<dbReference type="RefSeq" id="WP_169658456.1">
    <property type="nucleotide sequence ID" value="NZ_JABANE010000058.1"/>
</dbReference>
<gene>
    <name evidence="3" type="ORF">HHU12_19720</name>
</gene>
<dbReference type="Pfam" id="PF18962">
    <property type="entry name" value="Por_Secre_tail"/>
    <property type="match status" value="1"/>
</dbReference>
<accession>A0A7X9XB24</accession>